<dbReference type="EMBL" id="JACONW010000191">
    <property type="protein sequence ID" value="MBC3952922.1"/>
    <property type="molecule type" value="Genomic_DNA"/>
</dbReference>
<gene>
    <name evidence="1" type="ORF">H8S59_24400</name>
</gene>
<organism evidence="1 2">
    <name type="scientific">Pseudomonas folii</name>
    <dbReference type="NCBI Taxonomy" id="2762593"/>
    <lineage>
        <taxon>Bacteria</taxon>
        <taxon>Pseudomonadati</taxon>
        <taxon>Pseudomonadota</taxon>
        <taxon>Gammaproteobacteria</taxon>
        <taxon>Pseudomonadales</taxon>
        <taxon>Pseudomonadaceae</taxon>
        <taxon>Pseudomonas</taxon>
    </lineage>
</organism>
<sequence length="77" mass="8861">MDFIWSLFTARPKYRHYARIDKSGVCCAFKQCTQPPVGQGWVEVSEQNLSWLNQPLPLNARITRRAGQPAARQLRMA</sequence>
<evidence type="ECO:0000313" key="1">
    <source>
        <dbReference type="EMBL" id="MBC3952922.1"/>
    </source>
</evidence>
<dbReference type="RefSeq" id="WP_187523079.1">
    <property type="nucleotide sequence ID" value="NZ_JACONW010000191.1"/>
</dbReference>
<keyword evidence="2" id="KW-1185">Reference proteome</keyword>
<evidence type="ECO:0000313" key="2">
    <source>
        <dbReference type="Proteomes" id="UP000651852"/>
    </source>
</evidence>
<protein>
    <submittedName>
        <fullName evidence="1">Uncharacterized protein</fullName>
    </submittedName>
</protein>
<dbReference type="Proteomes" id="UP000651852">
    <property type="component" value="Unassembled WGS sequence"/>
</dbReference>
<proteinExistence type="predicted"/>
<name>A0ABR7B6Z2_9PSED</name>
<accession>A0ABR7B6Z2</accession>
<reference evidence="1 2" key="1">
    <citation type="submission" date="2020-08" db="EMBL/GenBank/DDBJ databases">
        <title>Putative novel bacterial strains isolated from necrotic wheat leaf tissues caused by Xanthomonas translucens.</title>
        <authorList>
            <person name="Tambong J.T."/>
        </authorList>
    </citation>
    <scope>NUCLEOTIDE SEQUENCE [LARGE SCALE GENOMIC DNA]</scope>
    <source>
        <strain evidence="1 2">DOAB 1069</strain>
    </source>
</reference>
<comment type="caution">
    <text evidence="1">The sequence shown here is derived from an EMBL/GenBank/DDBJ whole genome shotgun (WGS) entry which is preliminary data.</text>
</comment>